<comment type="similarity">
    <text evidence="2 9">Belongs to the FKBP-type PPIase family. Tig subfamily.</text>
</comment>
<dbReference type="PANTHER" id="PTHR30560:SF3">
    <property type="entry name" value="TRIGGER FACTOR-LIKE PROTEIN TIG, CHLOROPLASTIC"/>
    <property type="match status" value="1"/>
</dbReference>
<comment type="function">
    <text evidence="9">Involved in protein export. Acts as a chaperone by maintaining the newly synthesized protein in an open conformation. Functions as a peptidyl-prolyl cis-trans isomerase.</text>
</comment>
<keyword evidence="9" id="KW-0963">Cytoplasm</keyword>
<keyword evidence="7 9" id="KW-0413">Isomerase</keyword>
<dbReference type="PANTHER" id="PTHR30560">
    <property type="entry name" value="TRIGGER FACTOR CHAPERONE AND PEPTIDYL-PROLYL CIS/TRANS ISOMERASE"/>
    <property type="match status" value="1"/>
</dbReference>
<dbReference type="GO" id="GO:0015031">
    <property type="term" value="P:protein transport"/>
    <property type="evidence" value="ECO:0007669"/>
    <property type="project" value="UniProtKB-UniRule"/>
</dbReference>
<dbReference type="SUPFAM" id="SSF109998">
    <property type="entry name" value="Triger factor/SurA peptide-binding domain-like"/>
    <property type="match status" value="1"/>
</dbReference>
<evidence type="ECO:0000256" key="4">
    <source>
        <dbReference type="ARBA" id="ARBA00016902"/>
    </source>
</evidence>
<comment type="subcellular location">
    <subcellularLocation>
        <location evidence="9">Cytoplasm</location>
    </subcellularLocation>
    <text evidence="9">About half TF is bound to the ribosome near the polypeptide exit tunnel while the other half is free in the cytoplasm.</text>
</comment>
<dbReference type="EC" id="5.2.1.8" evidence="3 9"/>
<dbReference type="SUPFAM" id="SSF102735">
    <property type="entry name" value="Trigger factor ribosome-binding domain"/>
    <property type="match status" value="1"/>
</dbReference>
<dbReference type="GO" id="GO:0005737">
    <property type="term" value="C:cytoplasm"/>
    <property type="evidence" value="ECO:0007669"/>
    <property type="project" value="UniProtKB-SubCell"/>
</dbReference>
<keyword evidence="5 9" id="KW-0697">Rotamase</keyword>
<accession>A0A7C4EL66</accession>
<evidence type="ECO:0000256" key="9">
    <source>
        <dbReference type="HAMAP-Rule" id="MF_00303"/>
    </source>
</evidence>
<name>A0A7C4EL66_9BACT</name>
<dbReference type="GO" id="GO:0051301">
    <property type="term" value="P:cell division"/>
    <property type="evidence" value="ECO:0007669"/>
    <property type="project" value="UniProtKB-KW"/>
</dbReference>
<dbReference type="NCBIfam" id="TIGR00115">
    <property type="entry name" value="tig"/>
    <property type="match status" value="1"/>
</dbReference>
<dbReference type="InterPro" id="IPR005215">
    <property type="entry name" value="Trig_fac"/>
</dbReference>
<dbReference type="PIRSF" id="PIRSF003095">
    <property type="entry name" value="Trigger_factor"/>
    <property type="match status" value="1"/>
</dbReference>
<dbReference type="GO" id="GO:0003755">
    <property type="term" value="F:peptidyl-prolyl cis-trans isomerase activity"/>
    <property type="evidence" value="ECO:0007669"/>
    <property type="project" value="UniProtKB-UniRule"/>
</dbReference>
<sequence>MLKAVEEISATKKRLKIEIPASIIEEEIQKALKEIQKKANIPGFRPGKAPLSIIERKFGKDAESDVLEKLVSEYYSKAIKEANLKPLLPPVAEDVIDIKRNEPLSLDLIVEVSPKIENLNYENIEIEDIDINVSDEEIEDVIKRLSSEKGIYESTDEPARNGDLVIIDYSSDTGKQAKDFVYKIGAGPFPEDFSKALEGKKKGENFSITIDFPESSIAEFAGKKVNFEITLKEVKKKHDIPYDELPGEVGFENMEAFKKYIKESLERTKRQQAEQKMKLDILNRLLEIHDFEIPEGLFELEMKRLTAHYDSMGVDITQHMDKISEAARENVKAFILIQLIGEKEGVSVSEEELKQEVINIASRYGITPQGVVQFYMSRDGSLDALRNEIFERKVFEILLQKSKKLKKQEAQQ</sequence>
<dbReference type="GO" id="GO:0043335">
    <property type="term" value="P:protein unfolding"/>
    <property type="evidence" value="ECO:0007669"/>
    <property type="project" value="TreeGrafter"/>
</dbReference>
<dbReference type="Gene3D" id="1.10.3120.10">
    <property type="entry name" value="Trigger factor, C-terminal domain"/>
    <property type="match status" value="1"/>
</dbReference>
<evidence type="ECO:0000256" key="7">
    <source>
        <dbReference type="ARBA" id="ARBA00023235"/>
    </source>
</evidence>
<evidence type="ECO:0000256" key="3">
    <source>
        <dbReference type="ARBA" id="ARBA00013194"/>
    </source>
</evidence>
<dbReference type="AlphaFoldDB" id="A0A7C4EL66"/>
<protein>
    <recommendedName>
        <fullName evidence="4 9">Trigger factor</fullName>
        <shortName evidence="9">TF</shortName>
        <ecNumber evidence="3 9">5.2.1.8</ecNumber>
    </recommendedName>
    <alternativeName>
        <fullName evidence="8 9">PPIase</fullName>
    </alternativeName>
</protein>
<dbReference type="InterPro" id="IPR008880">
    <property type="entry name" value="Trigger_fac_C"/>
</dbReference>
<evidence type="ECO:0000313" key="12">
    <source>
        <dbReference type="EMBL" id="HGG99504.1"/>
    </source>
</evidence>
<evidence type="ECO:0000256" key="8">
    <source>
        <dbReference type="ARBA" id="ARBA00029986"/>
    </source>
</evidence>
<organism evidence="12">
    <name type="scientific">Thermodesulfovibrio aggregans</name>
    <dbReference type="NCBI Taxonomy" id="86166"/>
    <lineage>
        <taxon>Bacteria</taxon>
        <taxon>Pseudomonadati</taxon>
        <taxon>Nitrospirota</taxon>
        <taxon>Thermodesulfovibrionia</taxon>
        <taxon>Thermodesulfovibrionales</taxon>
        <taxon>Thermodesulfovibrionaceae</taxon>
        <taxon>Thermodesulfovibrio</taxon>
    </lineage>
</organism>
<dbReference type="EMBL" id="DTHO01000035">
    <property type="protein sequence ID" value="HGG99504.1"/>
    <property type="molecule type" value="Genomic_DNA"/>
</dbReference>
<evidence type="ECO:0000256" key="5">
    <source>
        <dbReference type="ARBA" id="ARBA00023110"/>
    </source>
</evidence>
<dbReference type="GO" id="GO:0043022">
    <property type="term" value="F:ribosome binding"/>
    <property type="evidence" value="ECO:0007669"/>
    <property type="project" value="TreeGrafter"/>
</dbReference>
<evidence type="ECO:0000259" key="10">
    <source>
        <dbReference type="Pfam" id="PF05697"/>
    </source>
</evidence>
<reference evidence="12" key="1">
    <citation type="journal article" date="2020" name="mSystems">
        <title>Genome- and Community-Level Interaction Insights into Carbon Utilization and Element Cycling Functions of Hydrothermarchaeota in Hydrothermal Sediment.</title>
        <authorList>
            <person name="Zhou Z."/>
            <person name="Liu Y."/>
            <person name="Xu W."/>
            <person name="Pan J."/>
            <person name="Luo Z.H."/>
            <person name="Li M."/>
        </authorList>
    </citation>
    <scope>NUCLEOTIDE SEQUENCE [LARGE SCALE GENOMIC DNA]</scope>
    <source>
        <strain evidence="12">SpSt-788</strain>
    </source>
</reference>
<evidence type="ECO:0000259" key="11">
    <source>
        <dbReference type="Pfam" id="PF05698"/>
    </source>
</evidence>
<keyword evidence="9" id="KW-0132">Cell division</keyword>
<gene>
    <name evidence="9 12" type="primary">tig</name>
    <name evidence="12" type="ORF">ENV75_03505</name>
</gene>
<comment type="catalytic activity">
    <reaction evidence="1 9">
        <text>[protein]-peptidylproline (omega=180) = [protein]-peptidylproline (omega=0)</text>
        <dbReference type="Rhea" id="RHEA:16237"/>
        <dbReference type="Rhea" id="RHEA-COMP:10747"/>
        <dbReference type="Rhea" id="RHEA-COMP:10748"/>
        <dbReference type="ChEBI" id="CHEBI:83833"/>
        <dbReference type="ChEBI" id="CHEBI:83834"/>
        <dbReference type="EC" id="5.2.1.8"/>
    </reaction>
</comment>
<proteinExistence type="inferred from homology"/>
<feature type="domain" description="Trigger factor C-terminal" evidence="11">
    <location>
        <begin position="254"/>
        <end position="399"/>
    </location>
</feature>
<dbReference type="Gene3D" id="3.30.70.1050">
    <property type="entry name" value="Trigger factor ribosome-binding domain"/>
    <property type="match status" value="1"/>
</dbReference>
<dbReference type="GO" id="GO:0051083">
    <property type="term" value="P:'de novo' cotranslational protein folding"/>
    <property type="evidence" value="ECO:0007669"/>
    <property type="project" value="TreeGrafter"/>
</dbReference>
<evidence type="ECO:0000256" key="1">
    <source>
        <dbReference type="ARBA" id="ARBA00000971"/>
    </source>
</evidence>
<dbReference type="GO" id="GO:0044183">
    <property type="term" value="F:protein folding chaperone"/>
    <property type="evidence" value="ECO:0007669"/>
    <property type="project" value="TreeGrafter"/>
</dbReference>
<evidence type="ECO:0000256" key="6">
    <source>
        <dbReference type="ARBA" id="ARBA00023186"/>
    </source>
</evidence>
<evidence type="ECO:0000256" key="2">
    <source>
        <dbReference type="ARBA" id="ARBA00005464"/>
    </source>
</evidence>
<dbReference type="SUPFAM" id="SSF54534">
    <property type="entry name" value="FKBP-like"/>
    <property type="match status" value="1"/>
</dbReference>
<dbReference type="Pfam" id="PF05698">
    <property type="entry name" value="Trigger_C"/>
    <property type="match status" value="1"/>
</dbReference>
<comment type="caution">
    <text evidence="12">The sequence shown here is derived from an EMBL/GenBank/DDBJ whole genome shotgun (WGS) entry which is preliminary data.</text>
</comment>
<comment type="domain">
    <text evidence="9">Consists of 3 domains; the N-terminus binds the ribosome, the middle domain has PPIase activity, while the C-terminus has intrinsic chaperone activity on its own.</text>
</comment>
<keyword evidence="9" id="KW-0131">Cell cycle</keyword>
<dbReference type="InterPro" id="IPR037041">
    <property type="entry name" value="Trigger_fac_C_sf"/>
</dbReference>
<dbReference type="InterPro" id="IPR046357">
    <property type="entry name" value="PPIase_dom_sf"/>
</dbReference>
<dbReference type="Gene3D" id="3.10.50.40">
    <property type="match status" value="1"/>
</dbReference>
<feature type="domain" description="Trigger factor ribosome-binding bacterial" evidence="10">
    <location>
        <begin position="3"/>
        <end position="145"/>
    </location>
</feature>
<dbReference type="Pfam" id="PF05697">
    <property type="entry name" value="Trigger_N"/>
    <property type="match status" value="1"/>
</dbReference>
<dbReference type="InterPro" id="IPR036611">
    <property type="entry name" value="Trigger_fac_ribosome-bd_sf"/>
</dbReference>
<dbReference type="InterPro" id="IPR008881">
    <property type="entry name" value="Trigger_fac_ribosome-bd_bac"/>
</dbReference>
<dbReference type="HAMAP" id="MF_00303">
    <property type="entry name" value="Trigger_factor_Tig"/>
    <property type="match status" value="1"/>
</dbReference>
<dbReference type="InterPro" id="IPR027304">
    <property type="entry name" value="Trigger_fact/SurA_dom_sf"/>
</dbReference>
<keyword evidence="6 9" id="KW-0143">Chaperone</keyword>